<protein>
    <submittedName>
        <fullName evidence="2">Transcriptional regulator</fullName>
    </submittedName>
</protein>
<dbReference type="PIRSF" id="PIRSF004923">
    <property type="entry name" value="RseC"/>
    <property type="match status" value="1"/>
</dbReference>
<feature type="transmembrane region" description="Helical" evidence="1">
    <location>
        <begin position="79"/>
        <end position="104"/>
    </location>
</feature>
<dbReference type="EMBL" id="PEIB01000023">
    <property type="protein sequence ID" value="RXJ72308.1"/>
    <property type="molecule type" value="Genomic_DNA"/>
</dbReference>
<name>A0A4V1LSN4_9GAMM</name>
<sequence>MITATAEVVSYKNGCLLVRSTQQTSCGSCGSQSDCGTGIVSKALPAKTLDISIPSDKSLPVGTMVEIGMQENAMLKSALVVYVVPLLFLIVGAIFGQFVFVNLANGSEGAVVLSAFLFAGLGGFIARVLSLRFEQQPGYQPTLLRVLGKPVNSKLVINAASEDSE</sequence>
<keyword evidence="1" id="KW-0472">Membrane</keyword>
<dbReference type="PANTHER" id="PTHR35867">
    <property type="entry name" value="PROTEIN RSEC"/>
    <property type="match status" value="1"/>
</dbReference>
<dbReference type="OrthoDB" id="9795854at2"/>
<evidence type="ECO:0000313" key="3">
    <source>
        <dbReference type="Proteomes" id="UP000290287"/>
    </source>
</evidence>
<dbReference type="InterPro" id="IPR026268">
    <property type="entry name" value="RseC"/>
</dbReference>
<dbReference type="PANTHER" id="PTHR35867:SF1">
    <property type="entry name" value="PROTEIN RSEC"/>
    <property type="match status" value="1"/>
</dbReference>
<dbReference type="RefSeq" id="WP_129123196.1">
    <property type="nucleotide sequence ID" value="NZ_PEIB01000023.1"/>
</dbReference>
<gene>
    <name evidence="2" type="ORF">CS022_16560</name>
</gene>
<comment type="caution">
    <text evidence="2">The sequence shown here is derived from an EMBL/GenBank/DDBJ whole genome shotgun (WGS) entry which is preliminary data.</text>
</comment>
<evidence type="ECO:0000313" key="2">
    <source>
        <dbReference type="EMBL" id="RXJ72308.1"/>
    </source>
</evidence>
<dbReference type="AlphaFoldDB" id="A0A4V1LSN4"/>
<dbReference type="Pfam" id="PF04246">
    <property type="entry name" value="RseC_MucC"/>
    <property type="match status" value="1"/>
</dbReference>
<dbReference type="Proteomes" id="UP000290287">
    <property type="component" value="Unassembled WGS sequence"/>
</dbReference>
<keyword evidence="1" id="KW-0812">Transmembrane</keyword>
<evidence type="ECO:0000256" key="1">
    <source>
        <dbReference type="SAM" id="Phobius"/>
    </source>
</evidence>
<proteinExistence type="predicted"/>
<feature type="transmembrane region" description="Helical" evidence="1">
    <location>
        <begin position="110"/>
        <end position="129"/>
    </location>
</feature>
<keyword evidence="3" id="KW-1185">Reference proteome</keyword>
<organism evidence="2 3">
    <name type="scientific">Veronia nyctiphanis</name>
    <dbReference type="NCBI Taxonomy" id="1278244"/>
    <lineage>
        <taxon>Bacteria</taxon>
        <taxon>Pseudomonadati</taxon>
        <taxon>Pseudomonadota</taxon>
        <taxon>Gammaproteobacteria</taxon>
        <taxon>Vibrionales</taxon>
        <taxon>Vibrionaceae</taxon>
        <taxon>Veronia</taxon>
    </lineage>
</organism>
<keyword evidence="1" id="KW-1133">Transmembrane helix</keyword>
<dbReference type="InterPro" id="IPR007359">
    <property type="entry name" value="SigmaE_reg_RseC_MucC"/>
</dbReference>
<reference evidence="2 3" key="1">
    <citation type="submission" date="2017-10" db="EMBL/GenBank/DDBJ databases">
        <title>Nyctiphanis sp. nov., isolated from the stomach of the euphausiid Nyctiphanes simplex (Hansen, 1911) in the Gulf of California.</title>
        <authorList>
            <person name="Gomez-Gil B."/>
            <person name="Aguilar-Mendez M."/>
            <person name="Lopez-Cortes A."/>
            <person name="Gomez-Gutierrez J."/>
            <person name="Roque A."/>
            <person name="Lang E."/>
            <person name="Gonzalez-Castillo A."/>
        </authorList>
    </citation>
    <scope>NUCLEOTIDE SEQUENCE [LARGE SCALE GENOMIC DNA]</scope>
    <source>
        <strain evidence="2 3">CAIM 600</strain>
    </source>
</reference>
<accession>A0A4V1LSN4</accession>